<feature type="domain" description="Protein kinase" evidence="11">
    <location>
        <begin position="432"/>
        <end position="723"/>
    </location>
</feature>
<dbReference type="Pfam" id="PF07714">
    <property type="entry name" value="PK_Tyr_Ser-Thr"/>
    <property type="match status" value="2"/>
</dbReference>
<dbReference type="FunFam" id="3.30.200.20:FF:000433">
    <property type="entry name" value="Predicted protein"/>
    <property type="match status" value="1"/>
</dbReference>
<evidence type="ECO:0000256" key="6">
    <source>
        <dbReference type="ARBA" id="ARBA00022777"/>
    </source>
</evidence>
<evidence type="ECO:0000256" key="1">
    <source>
        <dbReference type="ARBA" id="ARBA00004479"/>
    </source>
</evidence>
<reference evidence="13" key="2">
    <citation type="submission" date="2025-08" db="UniProtKB">
        <authorList>
            <consortium name="RefSeq"/>
        </authorList>
    </citation>
    <scope>IDENTIFICATION</scope>
    <source>
        <tissue evidence="13">Leaves</tissue>
    </source>
</reference>
<keyword evidence="3" id="KW-0723">Serine/threonine-protein kinase</keyword>
<evidence type="ECO:0000256" key="10">
    <source>
        <dbReference type="PROSITE-ProRule" id="PRU10141"/>
    </source>
</evidence>
<evidence type="ECO:0000313" key="13">
    <source>
        <dbReference type="RefSeq" id="XP_027125860.1"/>
    </source>
</evidence>
<dbReference type="Proteomes" id="UP001652660">
    <property type="component" value="Chromosome 4e"/>
</dbReference>
<evidence type="ECO:0000313" key="12">
    <source>
        <dbReference type="Proteomes" id="UP001652660"/>
    </source>
</evidence>
<dbReference type="PROSITE" id="PS50011">
    <property type="entry name" value="PROTEIN_KINASE_DOM"/>
    <property type="match status" value="2"/>
</dbReference>
<dbReference type="GO" id="GO:0005524">
    <property type="term" value="F:ATP binding"/>
    <property type="evidence" value="ECO:0007669"/>
    <property type="project" value="UniProtKB-UniRule"/>
</dbReference>
<feature type="domain" description="Protein kinase" evidence="11">
    <location>
        <begin position="74"/>
        <end position="368"/>
    </location>
</feature>
<comment type="subcellular location">
    <subcellularLocation>
        <location evidence="1">Membrane</location>
        <topology evidence="1">Single-pass type I membrane protein</topology>
    </subcellularLocation>
</comment>
<keyword evidence="12" id="KW-1185">Reference proteome</keyword>
<evidence type="ECO:0000256" key="9">
    <source>
        <dbReference type="ARBA" id="ARBA00048679"/>
    </source>
</evidence>
<comment type="catalytic activity">
    <reaction evidence="8">
        <text>L-threonyl-[protein] + ATP = O-phospho-L-threonyl-[protein] + ADP + H(+)</text>
        <dbReference type="Rhea" id="RHEA:46608"/>
        <dbReference type="Rhea" id="RHEA-COMP:11060"/>
        <dbReference type="Rhea" id="RHEA-COMP:11605"/>
        <dbReference type="ChEBI" id="CHEBI:15378"/>
        <dbReference type="ChEBI" id="CHEBI:30013"/>
        <dbReference type="ChEBI" id="CHEBI:30616"/>
        <dbReference type="ChEBI" id="CHEBI:61977"/>
        <dbReference type="ChEBI" id="CHEBI:456216"/>
        <dbReference type="EC" id="2.7.11.1"/>
    </reaction>
</comment>
<dbReference type="GeneID" id="113742262"/>
<dbReference type="GO" id="GO:0016020">
    <property type="term" value="C:membrane"/>
    <property type="evidence" value="ECO:0007669"/>
    <property type="project" value="UniProtKB-SubCell"/>
</dbReference>
<accession>A0A6P6XDL9</accession>
<evidence type="ECO:0000256" key="5">
    <source>
        <dbReference type="ARBA" id="ARBA00022741"/>
    </source>
</evidence>
<dbReference type="FunFam" id="1.10.510.10:FF:000448">
    <property type="entry name" value="Putative LRR receptor-like serine/threonine-protein kinase"/>
    <property type="match status" value="1"/>
</dbReference>
<feature type="binding site" evidence="10">
    <location>
        <position position="467"/>
    </location>
    <ligand>
        <name>ATP</name>
        <dbReference type="ChEBI" id="CHEBI:30616"/>
    </ligand>
</feature>
<dbReference type="RefSeq" id="XP_027125860.1">
    <property type="nucleotide sequence ID" value="XM_027270059.2"/>
</dbReference>
<name>A0A6P6XDL9_COFAR</name>
<dbReference type="SUPFAM" id="SSF56112">
    <property type="entry name" value="Protein kinase-like (PK-like)"/>
    <property type="match status" value="2"/>
</dbReference>
<dbReference type="GO" id="GO:0004674">
    <property type="term" value="F:protein serine/threonine kinase activity"/>
    <property type="evidence" value="ECO:0007669"/>
    <property type="project" value="UniProtKB-KW"/>
</dbReference>
<evidence type="ECO:0000256" key="3">
    <source>
        <dbReference type="ARBA" id="ARBA00022527"/>
    </source>
</evidence>
<dbReference type="InterPro" id="IPR051824">
    <property type="entry name" value="LRR_Rcpt-Like_S/T_Kinase"/>
</dbReference>
<dbReference type="Gene3D" id="1.10.510.10">
    <property type="entry name" value="Transferase(Phosphotransferase) domain 1"/>
    <property type="match status" value="2"/>
</dbReference>
<dbReference type="OrthoDB" id="248923at2759"/>
<keyword evidence="7 10" id="KW-0067">ATP-binding</keyword>
<dbReference type="InterPro" id="IPR011009">
    <property type="entry name" value="Kinase-like_dom_sf"/>
</dbReference>
<dbReference type="Gene3D" id="3.30.200.20">
    <property type="entry name" value="Phosphorylase Kinase, domain 1"/>
    <property type="match status" value="2"/>
</dbReference>
<dbReference type="PANTHER" id="PTHR48006">
    <property type="entry name" value="LEUCINE-RICH REPEAT-CONTAINING PROTEIN DDB_G0281931-RELATED"/>
    <property type="match status" value="1"/>
</dbReference>
<dbReference type="EC" id="2.7.11.1" evidence="2"/>
<evidence type="ECO:0000256" key="8">
    <source>
        <dbReference type="ARBA" id="ARBA00047899"/>
    </source>
</evidence>
<dbReference type="InterPro" id="IPR017441">
    <property type="entry name" value="Protein_kinase_ATP_BS"/>
</dbReference>
<comment type="catalytic activity">
    <reaction evidence="9">
        <text>L-seryl-[protein] + ATP = O-phospho-L-seryl-[protein] + ADP + H(+)</text>
        <dbReference type="Rhea" id="RHEA:17989"/>
        <dbReference type="Rhea" id="RHEA-COMP:9863"/>
        <dbReference type="Rhea" id="RHEA-COMP:11604"/>
        <dbReference type="ChEBI" id="CHEBI:15378"/>
        <dbReference type="ChEBI" id="CHEBI:29999"/>
        <dbReference type="ChEBI" id="CHEBI:30616"/>
        <dbReference type="ChEBI" id="CHEBI:83421"/>
        <dbReference type="ChEBI" id="CHEBI:456216"/>
        <dbReference type="EC" id="2.7.11.1"/>
    </reaction>
</comment>
<keyword evidence="6" id="KW-0418">Kinase</keyword>
<dbReference type="PROSITE" id="PS00107">
    <property type="entry name" value="PROTEIN_KINASE_ATP"/>
    <property type="match status" value="1"/>
</dbReference>
<dbReference type="InterPro" id="IPR000719">
    <property type="entry name" value="Prot_kinase_dom"/>
</dbReference>
<evidence type="ECO:0000256" key="4">
    <source>
        <dbReference type="ARBA" id="ARBA00022679"/>
    </source>
</evidence>
<dbReference type="InterPro" id="IPR001245">
    <property type="entry name" value="Ser-Thr/Tyr_kinase_cat_dom"/>
</dbReference>
<reference evidence="12" key="1">
    <citation type="journal article" date="2025" name="Foods">
        <title>Unveiling the Microbial Signatures of Arabica Coffee Cherries: Insights into Ripeness Specific Diversity, Functional Traits, and Implications for Quality and Safety.</title>
        <authorList>
            <consortium name="RefSeq"/>
            <person name="Tenea G.N."/>
            <person name="Cifuentes V."/>
            <person name="Reyes P."/>
            <person name="Cevallos-Vallejos M."/>
        </authorList>
    </citation>
    <scope>NUCLEOTIDE SEQUENCE [LARGE SCALE GENOMIC DNA]</scope>
</reference>
<dbReference type="PANTHER" id="PTHR48006:SF102">
    <property type="entry name" value="LEUCINE-RICH REPEAT-CONTAINING PROTEIN DDB_G0281931-RELATED"/>
    <property type="match status" value="1"/>
</dbReference>
<organism evidence="12 13">
    <name type="scientific">Coffea arabica</name>
    <name type="common">Arabian coffee</name>
    <dbReference type="NCBI Taxonomy" id="13443"/>
    <lineage>
        <taxon>Eukaryota</taxon>
        <taxon>Viridiplantae</taxon>
        <taxon>Streptophyta</taxon>
        <taxon>Embryophyta</taxon>
        <taxon>Tracheophyta</taxon>
        <taxon>Spermatophyta</taxon>
        <taxon>Magnoliopsida</taxon>
        <taxon>eudicotyledons</taxon>
        <taxon>Gunneridae</taxon>
        <taxon>Pentapetalae</taxon>
        <taxon>asterids</taxon>
        <taxon>lamiids</taxon>
        <taxon>Gentianales</taxon>
        <taxon>Rubiaceae</taxon>
        <taxon>Ixoroideae</taxon>
        <taxon>Gardenieae complex</taxon>
        <taxon>Bertiereae - Coffeeae clade</taxon>
        <taxon>Coffeeae</taxon>
        <taxon>Coffea</taxon>
    </lineage>
</organism>
<proteinExistence type="predicted"/>
<evidence type="ECO:0000259" key="11">
    <source>
        <dbReference type="PROSITE" id="PS50011"/>
    </source>
</evidence>
<gene>
    <name evidence="13" type="primary">LOC113742262</name>
</gene>
<protein>
    <recommendedName>
        <fullName evidence="2">non-specific serine/threonine protein kinase</fullName>
        <ecNumber evidence="2">2.7.11.1</ecNumber>
    </recommendedName>
</protein>
<dbReference type="AlphaFoldDB" id="A0A6P6XDL9"/>
<keyword evidence="4" id="KW-0808">Transferase</keyword>
<evidence type="ECO:0000256" key="2">
    <source>
        <dbReference type="ARBA" id="ARBA00012513"/>
    </source>
</evidence>
<evidence type="ECO:0000256" key="7">
    <source>
        <dbReference type="ARBA" id="ARBA00022840"/>
    </source>
</evidence>
<sequence>MARIYDNWERLVDATIRREQLRLSALRTPSDLSLAASVSSSSSSSFRFSDFNFPIISVGDSFSYEQILRATGNLNESNLIKRGHSGDLFYGVFEDGIQVVVKKIEISSSVKRELAFISEVEVLGKVSHSRLVPFLGHCFENMKEGFLVYKYMPFKDLFSLYYKKTAPEHHEDLTSLDWVKRLKIAIGAAEGLCYLHNHCHPPLVHRDIQASSILLDDNFEVRLGSLTQVCSEEKDRTSPNTIARFLRLSKGSEQGTSGLGASDGTRAYDVYCFGKLLLELVTGKLVKDTSDNSSMEDLIANTLPYISPSNKKLVLDILDSSLIVEKNVSTQVWAVAFVAKACLSPKPSKRPQMPQVLIALKHAKRPSLTISENPGLTMTKTLDGSEITGSGTSPENNRFVEAEKSYQRGEILAHPNLKIFTYSELMVATRDFAEDTVLGRGEHGRVYQGWLDNKSNSDTPSVIAVKKLDSKETLGFGKWKSVLNTLGRLSHPNVTKLLGYCSKNNELLLVYEFMQKGSLENHLFRRDSAVQPLPWNIRFEILIGAARGLAFLHASELYGFFTQKGRRQGFYQFFEPSNILLDSSYNAKISGFTVANVYPPEVVDGKHPFFYVTAGRYVYCAPECSPLSGDYLLSVKNDVYGFGVVLIEMLTGLSEKSKYGLVHSAKSEFTAKGNLENLMDPLLEGKYPSKAALQMAYLAIRCLQNSPEARPSMKNVVEALEHI</sequence>
<keyword evidence="5 10" id="KW-0547">Nucleotide-binding</keyword>